<keyword evidence="3" id="KW-0804">Transcription</keyword>
<reference evidence="8 10" key="3">
    <citation type="submission" date="2018-06" db="EMBL/GenBank/DDBJ databases">
        <authorList>
            <consortium name="Pathogen Informatics"/>
            <person name="Doyle S."/>
        </authorList>
    </citation>
    <scope>NUCLEOTIDE SEQUENCE [LARGE SCALE GENOMIC DNA]</scope>
    <source>
        <strain evidence="8 10">NCTC10343</strain>
    </source>
</reference>
<evidence type="ECO:0000313" key="9">
    <source>
        <dbReference type="Proteomes" id="UP000094974"/>
    </source>
</evidence>
<dbReference type="SMR" id="A0A074M1A5"/>
<reference evidence="6" key="5">
    <citation type="submission" date="2023-04" db="EMBL/GenBank/DDBJ databases">
        <title>Uncovering the Secrets of Slow-Growing Bacteria in Tropical Savanna Soil through Cultivation and Genomic Analysis.</title>
        <authorList>
            <person name="Goncalves O.S."/>
            <person name="Santana M.F."/>
        </authorList>
    </citation>
    <scope>NUCLEOTIDE SEQUENCE</scope>
    <source>
        <strain evidence="6">ANTI</strain>
    </source>
</reference>
<evidence type="ECO:0000313" key="6">
    <source>
        <dbReference type="EMBL" id="MDH2333684.1"/>
    </source>
</evidence>
<reference evidence="9" key="1">
    <citation type="submission" date="2016-05" db="EMBL/GenBank/DDBJ databases">
        <title>Whole genome shotgun sequencing of cultured foodborne pathogen.</title>
        <authorList>
            <person name="Zheng J."/>
            <person name="Timme R."/>
            <person name="Allard M."/>
            <person name="Strain E."/>
            <person name="Luo Y."/>
            <person name="Brown E."/>
        </authorList>
    </citation>
    <scope>NUCLEOTIDE SEQUENCE [LARGE SCALE GENOMIC DNA]</scope>
    <source>
        <strain evidence="9">CFSAN034343</strain>
    </source>
</reference>
<dbReference type="PRINTS" id="PR00598">
    <property type="entry name" value="HTHMARR"/>
</dbReference>
<evidence type="ECO:0000256" key="2">
    <source>
        <dbReference type="ARBA" id="ARBA00023125"/>
    </source>
</evidence>
<evidence type="ECO:0000256" key="1">
    <source>
        <dbReference type="ARBA" id="ARBA00023015"/>
    </source>
</evidence>
<dbReference type="GO" id="GO:0006950">
    <property type="term" value="P:response to stress"/>
    <property type="evidence" value="ECO:0007669"/>
    <property type="project" value="TreeGrafter"/>
</dbReference>
<sequence length="154" mass="17591">MIDYRTLVTQQSMHLYSVFAKSFKSVNEHAVAGIKTVGFNPTAFAVMEVLYHKGAQPIQQIGAKLLLQSGNVTYVIDKLESRGYLHRHPCDQDRRIIYAELTDEGQRVMDEIYPDYTRQIERAFSGISETERDQLIGLLKKLGRSADNLSPYHK</sequence>
<dbReference type="Pfam" id="PF01047">
    <property type="entry name" value="MarR"/>
    <property type="match status" value="1"/>
</dbReference>
<evidence type="ECO:0000313" key="8">
    <source>
        <dbReference type="EMBL" id="SUA63697.1"/>
    </source>
</evidence>
<dbReference type="OMA" id="REQDPKD"/>
<feature type="domain" description="HTH marR-type" evidence="4">
    <location>
        <begin position="1"/>
        <end position="144"/>
    </location>
</feature>
<evidence type="ECO:0000313" key="10">
    <source>
        <dbReference type="Proteomes" id="UP000254400"/>
    </source>
</evidence>
<dbReference type="InterPro" id="IPR023187">
    <property type="entry name" value="Tscrpt_reg_MarR-type_CS"/>
</dbReference>
<dbReference type="SUPFAM" id="SSF46785">
    <property type="entry name" value="Winged helix' DNA-binding domain"/>
    <property type="match status" value="1"/>
</dbReference>
<dbReference type="PANTHER" id="PTHR33164:SF56">
    <property type="entry name" value="HTH-TYPE TRANSCRIPTIONAL REGULATOR MHQR"/>
    <property type="match status" value="1"/>
</dbReference>
<dbReference type="OrthoDB" id="9799747at2"/>
<keyword evidence="2" id="KW-0238">DNA-binding</keyword>
<dbReference type="InterPro" id="IPR039422">
    <property type="entry name" value="MarR/SlyA-like"/>
</dbReference>
<dbReference type="Proteomes" id="UP000094974">
    <property type="component" value="Unassembled WGS sequence"/>
</dbReference>
<dbReference type="GO" id="GO:0003700">
    <property type="term" value="F:DNA-binding transcription factor activity"/>
    <property type="evidence" value="ECO:0007669"/>
    <property type="project" value="InterPro"/>
</dbReference>
<reference evidence="7" key="2">
    <citation type="submission" date="2016-05" db="EMBL/GenBank/DDBJ databases">
        <authorList>
            <person name="Zheng J."/>
            <person name="Timme R."/>
            <person name="Allard M."/>
            <person name="Strain E."/>
            <person name="Luo Y."/>
            <person name="Brown E."/>
        </authorList>
    </citation>
    <scope>NUCLEOTIDE SEQUENCE</scope>
    <source>
        <strain evidence="7">CFSAN034343</strain>
    </source>
</reference>
<dbReference type="Gene3D" id="1.10.10.10">
    <property type="entry name" value="Winged helix-like DNA-binding domain superfamily/Winged helix DNA-binding domain"/>
    <property type="match status" value="1"/>
</dbReference>
<dbReference type="InterPro" id="IPR000835">
    <property type="entry name" value="HTH_MarR-typ"/>
</dbReference>
<dbReference type="InterPro" id="IPR036388">
    <property type="entry name" value="WH-like_DNA-bd_sf"/>
</dbReference>
<keyword evidence="9" id="KW-1185">Reference proteome</keyword>
<dbReference type="Proteomes" id="UP000254400">
    <property type="component" value="Unassembled WGS sequence"/>
</dbReference>
<dbReference type="KEGG" id="ppoy:RE92_08205"/>
<dbReference type="eggNOG" id="COG1846">
    <property type="taxonomic scope" value="Bacteria"/>
</dbReference>
<evidence type="ECO:0000313" key="5">
    <source>
        <dbReference type="EMBL" id="MBM0635762.1"/>
    </source>
</evidence>
<gene>
    <name evidence="8" type="primary">yusO_3</name>
    <name evidence="7" type="ORF">A7312_11010</name>
    <name evidence="5" type="ORF">JDW19_21905</name>
    <name evidence="8" type="ORF">NCTC10343_00744</name>
    <name evidence="6" type="ORF">QDS18_22725</name>
</gene>
<dbReference type="PROSITE" id="PS50995">
    <property type="entry name" value="HTH_MARR_2"/>
    <property type="match status" value="1"/>
</dbReference>
<name>A0A074M1A5_PAEPO</name>
<dbReference type="EMBL" id="UGSC01000001">
    <property type="protein sequence ID" value="SUA63697.1"/>
    <property type="molecule type" value="Genomic_DNA"/>
</dbReference>
<dbReference type="InterPro" id="IPR036390">
    <property type="entry name" value="WH_DNA-bd_sf"/>
</dbReference>
<evidence type="ECO:0000256" key="3">
    <source>
        <dbReference type="ARBA" id="ARBA00023163"/>
    </source>
</evidence>
<dbReference type="EMBL" id="LYND01000151">
    <property type="protein sequence ID" value="ODA07597.1"/>
    <property type="molecule type" value="Genomic_DNA"/>
</dbReference>
<dbReference type="AlphaFoldDB" id="A0A074M1A5"/>
<dbReference type="EMBL" id="JAEHFQ010000015">
    <property type="protein sequence ID" value="MBM0635762.1"/>
    <property type="molecule type" value="Genomic_DNA"/>
</dbReference>
<proteinExistence type="predicted"/>
<dbReference type="GeneID" id="93349563"/>
<organism evidence="5 11">
    <name type="scientific">Paenibacillus polymyxa</name>
    <name type="common">Bacillus polymyxa</name>
    <dbReference type="NCBI Taxonomy" id="1406"/>
    <lineage>
        <taxon>Bacteria</taxon>
        <taxon>Bacillati</taxon>
        <taxon>Bacillota</taxon>
        <taxon>Bacilli</taxon>
        <taxon>Bacillales</taxon>
        <taxon>Paenibacillaceae</taxon>
        <taxon>Paenibacillus</taxon>
    </lineage>
</organism>
<dbReference type="Proteomes" id="UP001229409">
    <property type="component" value="Unassembled WGS sequence"/>
</dbReference>
<dbReference type="SMART" id="SM00347">
    <property type="entry name" value="HTH_MARR"/>
    <property type="match status" value="1"/>
</dbReference>
<evidence type="ECO:0000313" key="7">
    <source>
        <dbReference type="EMBL" id="ODA07597.1"/>
    </source>
</evidence>
<dbReference type="EMBL" id="JARVWT010000012">
    <property type="protein sequence ID" value="MDH2333684.1"/>
    <property type="molecule type" value="Genomic_DNA"/>
</dbReference>
<dbReference type="PANTHER" id="PTHR33164">
    <property type="entry name" value="TRANSCRIPTIONAL REGULATOR, MARR FAMILY"/>
    <property type="match status" value="1"/>
</dbReference>
<dbReference type="GO" id="GO:0003677">
    <property type="term" value="F:DNA binding"/>
    <property type="evidence" value="ECO:0007669"/>
    <property type="project" value="UniProtKB-KW"/>
</dbReference>
<reference evidence="5" key="4">
    <citation type="submission" date="2020-12" db="EMBL/GenBank/DDBJ databases">
        <title>Paenibacillus polymyxa LMG 27872: a double-edged sword.</title>
        <authorList>
            <person name="Langendries S."/>
            <person name="Garcia Mendez S."/>
            <person name="Beirinckx S."/>
            <person name="Viaene T."/>
            <person name="Baeyen S."/>
            <person name="Goeminne G."/>
            <person name="Willems A."/>
            <person name="Debode J."/>
            <person name="Goormachtig S."/>
        </authorList>
    </citation>
    <scope>NUCLEOTIDE SEQUENCE</scope>
    <source>
        <strain evidence="5">LMG 27872</strain>
    </source>
</reference>
<keyword evidence="1" id="KW-0805">Transcription regulation</keyword>
<evidence type="ECO:0000259" key="4">
    <source>
        <dbReference type="PROSITE" id="PS50995"/>
    </source>
</evidence>
<protein>
    <submittedName>
        <fullName evidence="5 8">Transcriptional regulator</fullName>
    </submittedName>
</protein>
<evidence type="ECO:0000313" key="11">
    <source>
        <dbReference type="Proteomes" id="UP000650605"/>
    </source>
</evidence>
<dbReference type="PROSITE" id="PS01117">
    <property type="entry name" value="HTH_MARR_1"/>
    <property type="match status" value="1"/>
</dbReference>
<accession>A0A074M1A5</accession>
<dbReference type="Proteomes" id="UP000650605">
    <property type="component" value="Unassembled WGS sequence"/>
</dbReference>
<dbReference type="RefSeq" id="WP_013369372.1">
    <property type="nucleotide sequence ID" value="NZ_ALJV01000079.1"/>
</dbReference>